<gene>
    <name evidence="4" type="ORF">NCR95_01365</name>
</gene>
<dbReference type="GO" id="GO:0016787">
    <property type="term" value="F:hydrolase activity"/>
    <property type="evidence" value="ECO:0007669"/>
    <property type="project" value="UniProtKB-KW"/>
</dbReference>
<dbReference type="InterPro" id="IPR050563">
    <property type="entry name" value="4-hydroxybenzoyl-CoA_TE"/>
</dbReference>
<dbReference type="CDD" id="cd00586">
    <property type="entry name" value="4HBT"/>
    <property type="match status" value="1"/>
</dbReference>
<dbReference type="PANTHER" id="PTHR31793:SF37">
    <property type="entry name" value="ACYL-COA THIOESTER HYDROLASE YBGC"/>
    <property type="match status" value="1"/>
</dbReference>
<keyword evidence="5" id="KW-1185">Reference proteome</keyword>
<sequence length="137" mass="15898">MYQTRIYYEDTDCGGIVYHSNYLKYCERARSEWFFSQGILPQQNNIGFVVKNMALEFLSPAKLGDLLTIHTEILEQKNASITLKQTIFRDSLQKNSLEKSDSKPIFTAIITLVCLETTTQRITKIPQWAKEIFQISH</sequence>
<organism evidence="4 5">
    <name type="scientific">Helicobacter colisuis</name>
    <dbReference type="NCBI Taxonomy" id="2949739"/>
    <lineage>
        <taxon>Bacteria</taxon>
        <taxon>Pseudomonadati</taxon>
        <taxon>Campylobacterota</taxon>
        <taxon>Epsilonproteobacteria</taxon>
        <taxon>Campylobacterales</taxon>
        <taxon>Helicobacteraceae</taxon>
        <taxon>Helicobacter</taxon>
    </lineage>
</organism>
<dbReference type="InterPro" id="IPR008272">
    <property type="entry name" value="HB-CoA_thioesterase_AS"/>
</dbReference>
<protein>
    <submittedName>
        <fullName evidence="4">YbgC/FadM family acyl-CoA thioesterase</fullName>
        <ecNumber evidence="4">3.1.2.-</ecNumber>
    </submittedName>
</protein>
<dbReference type="SUPFAM" id="SSF54637">
    <property type="entry name" value="Thioesterase/thiol ester dehydrase-isomerase"/>
    <property type="match status" value="1"/>
</dbReference>
<keyword evidence="2 4" id="KW-0378">Hydrolase</keyword>
<dbReference type="InterPro" id="IPR006683">
    <property type="entry name" value="Thioestr_dom"/>
</dbReference>
<dbReference type="Pfam" id="PF03061">
    <property type="entry name" value="4HBT"/>
    <property type="match status" value="1"/>
</dbReference>
<name>A0ABT0TU70_9HELI</name>
<comment type="caution">
    <text evidence="4">The sequence shown here is derived from an EMBL/GenBank/DDBJ whole genome shotgun (WGS) entry which is preliminary data.</text>
</comment>
<dbReference type="InterPro" id="IPR029069">
    <property type="entry name" value="HotDog_dom_sf"/>
</dbReference>
<dbReference type="InterPro" id="IPR006684">
    <property type="entry name" value="YbgC/YbaW"/>
</dbReference>
<evidence type="ECO:0000256" key="1">
    <source>
        <dbReference type="ARBA" id="ARBA00005953"/>
    </source>
</evidence>
<evidence type="ECO:0000256" key="2">
    <source>
        <dbReference type="ARBA" id="ARBA00022801"/>
    </source>
</evidence>
<dbReference type="NCBIfam" id="TIGR00051">
    <property type="entry name" value="YbgC/FadM family acyl-CoA thioesterase"/>
    <property type="match status" value="1"/>
</dbReference>
<dbReference type="Gene3D" id="3.10.129.10">
    <property type="entry name" value="Hotdog Thioesterase"/>
    <property type="match status" value="1"/>
</dbReference>
<dbReference type="EC" id="3.1.2.-" evidence="4"/>
<feature type="domain" description="Thioesterase" evidence="3">
    <location>
        <begin position="14"/>
        <end position="91"/>
    </location>
</feature>
<dbReference type="PANTHER" id="PTHR31793">
    <property type="entry name" value="4-HYDROXYBENZOYL-COA THIOESTERASE FAMILY MEMBER"/>
    <property type="match status" value="1"/>
</dbReference>
<evidence type="ECO:0000313" key="4">
    <source>
        <dbReference type="EMBL" id="MCL9818832.1"/>
    </source>
</evidence>
<dbReference type="RefSeq" id="WP_112056924.1">
    <property type="nucleotide sequence ID" value="NZ_JAMOKV010000001.1"/>
</dbReference>
<accession>A0ABT0TU70</accession>
<evidence type="ECO:0000259" key="3">
    <source>
        <dbReference type="Pfam" id="PF03061"/>
    </source>
</evidence>
<dbReference type="PROSITE" id="PS01328">
    <property type="entry name" value="4HBCOA_THIOESTERASE"/>
    <property type="match status" value="1"/>
</dbReference>
<comment type="similarity">
    <text evidence="1">Belongs to the 4-hydroxybenzoyl-CoA thioesterase family.</text>
</comment>
<proteinExistence type="inferred from homology"/>
<reference evidence="4" key="1">
    <citation type="submission" date="2022-06" db="EMBL/GenBank/DDBJ databases">
        <title>Helicobacter colisuis sp. nov.</title>
        <authorList>
            <person name="Papic B."/>
            <person name="Gruntar I."/>
        </authorList>
    </citation>
    <scope>NUCLEOTIDE SEQUENCE</scope>
    <source>
        <strain evidence="4">11154-15</strain>
    </source>
</reference>
<dbReference type="EMBL" id="JAMOKX010000001">
    <property type="protein sequence ID" value="MCL9818832.1"/>
    <property type="molecule type" value="Genomic_DNA"/>
</dbReference>
<dbReference type="Proteomes" id="UP001057522">
    <property type="component" value="Unassembled WGS sequence"/>
</dbReference>
<evidence type="ECO:0000313" key="5">
    <source>
        <dbReference type="Proteomes" id="UP001057522"/>
    </source>
</evidence>
<dbReference type="PIRSF" id="PIRSF003230">
    <property type="entry name" value="YbgC"/>
    <property type="match status" value="1"/>
</dbReference>